<dbReference type="CDD" id="cd20070">
    <property type="entry name" value="5TM_YidC_Alb3"/>
    <property type="match status" value="1"/>
</dbReference>
<dbReference type="OrthoDB" id="9780552at2"/>
<reference evidence="16" key="1">
    <citation type="submission" date="2016-10" db="EMBL/GenBank/DDBJ databases">
        <authorList>
            <person name="Varghese N."/>
            <person name="Submissions S."/>
        </authorList>
    </citation>
    <scope>NUCLEOTIDE SEQUENCE [LARGE SCALE GENOMIC DNA]</scope>
    <source>
        <strain evidence="16">DSM 21620</strain>
    </source>
</reference>
<feature type="chain" id="PRO_5039696173" description="Membrane protein insertase YidC" evidence="13">
    <location>
        <begin position="28"/>
        <end position="260"/>
    </location>
</feature>
<dbReference type="InterPro" id="IPR028055">
    <property type="entry name" value="YidC/Oxa/ALB_C"/>
</dbReference>
<keyword evidence="7 12" id="KW-1133">Transmembrane helix</keyword>
<dbReference type="PANTHER" id="PTHR12428">
    <property type="entry name" value="OXA1"/>
    <property type="match status" value="1"/>
</dbReference>
<comment type="function">
    <text evidence="12">Required for the insertion and/or proper folding and/or complex formation of integral membrane proteins into the membrane. Involved in integration of membrane proteins that insert both dependently and independently of the Sec translocase complex, as well as at least some lipoproteins.</text>
</comment>
<comment type="similarity">
    <text evidence="12">Belongs to the OXA1/ALB3/YidC family. Type 2 subfamily.</text>
</comment>
<evidence type="ECO:0000256" key="3">
    <source>
        <dbReference type="ARBA" id="ARBA00022475"/>
    </source>
</evidence>
<dbReference type="GO" id="GO:0015031">
    <property type="term" value="P:protein transport"/>
    <property type="evidence" value="ECO:0007669"/>
    <property type="project" value="UniProtKB-KW"/>
</dbReference>
<evidence type="ECO:0000256" key="12">
    <source>
        <dbReference type="HAMAP-Rule" id="MF_01811"/>
    </source>
</evidence>
<dbReference type="GO" id="GO:0032977">
    <property type="term" value="F:membrane insertase activity"/>
    <property type="evidence" value="ECO:0007669"/>
    <property type="project" value="InterPro"/>
</dbReference>
<keyword evidence="4 12" id="KW-0812">Transmembrane</keyword>
<keyword evidence="9" id="KW-0564">Palmitate</keyword>
<evidence type="ECO:0000313" key="16">
    <source>
        <dbReference type="Proteomes" id="UP000198666"/>
    </source>
</evidence>
<evidence type="ECO:0000256" key="4">
    <source>
        <dbReference type="ARBA" id="ARBA00022692"/>
    </source>
</evidence>
<feature type="transmembrane region" description="Helical" evidence="12">
    <location>
        <begin position="140"/>
        <end position="162"/>
    </location>
</feature>
<evidence type="ECO:0000256" key="1">
    <source>
        <dbReference type="ARBA" id="ARBA00004651"/>
    </source>
</evidence>
<dbReference type="GO" id="GO:0005886">
    <property type="term" value="C:plasma membrane"/>
    <property type="evidence" value="ECO:0007669"/>
    <property type="project" value="UniProtKB-SubCell"/>
</dbReference>
<dbReference type="InterPro" id="IPR001708">
    <property type="entry name" value="YidC/ALB3/OXA1/COX18"/>
</dbReference>
<comment type="subcellular location">
    <subcellularLocation>
        <location evidence="1 12">Cell membrane</location>
        <topology evidence="1 12">Multi-pass membrane protein</topology>
    </subcellularLocation>
</comment>
<accession>A0A1G6RPR7</accession>
<keyword evidence="2 12" id="KW-0813">Transport</keyword>
<evidence type="ECO:0000256" key="8">
    <source>
        <dbReference type="ARBA" id="ARBA00023136"/>
    </source>
</evidence>
<keyword evidence="11 12" id="KW-0449">Lipoprotein</keyword>
<keyword evidence="8 12" id="KW-0472">Membrane</keyword>
<keyword evidence="5 12" id="KW-0732">Signal</keyword>
<keyword evidence="6 12" id="KW-0653">Protein transport</keyword>
<protein>
    <recommendedName>
        <fullName evidence="12">Membrane protein insertase YidC</fullName>
    </recommendedName>
    <alternativeName>
        <fullName evidence="12">Foldase YidC</fullName>
    </alternativeName>
    <alternativeName>
        <fullName evidence="12">Membrane integrase YidC</fullName>
    </alternativeName>
    <alternativeName>
        <fullName evidence="12">Membrane protein YidC</fullName>
    </alternativeName>
</protein>
<evidence type="ECO:0000256" key="10">
    <source>
        <dbReference type="ARBA" id="ARBA00023186"/>
    </source>
</evidence>
<dbReference type="RefSeq" id="WP_093727502.1">
    <property type="nucleotide sequence ID" value="NZ_FMZB01000006.1"/>
</dbReference>
<evidence type="ECO:0000256" key="13">
    <source>
        <dbReference type="SAM" id="SignalP"/>
    </source>
</evidence>
<evidence type="ECO:0000313" key="15">
    <source>
        <dbReference type="EMBL" id="SDD05947.1"/>
    </source>
</evidence>
<gene>
    <name evidence="12" type="primary">yidC</name>
    <name evidence="15" type="ORF">SAMN05421663_106127</name>
</gene>
<proteinExistence type="inferred from homology"/>
<evidence type="ECO:0000256" key="7">
    <source>
        <dbReference type="ARBA" id="ARBA00022989"/>
    </source>
</evidence>
<evidence type="ECO:0000256" key="11">
    <source>
        <dbReference type="ARBA" id="ARBA00023288"/>
    </source>
</evidence>
<evidence type="ECO:0000256" key="2">
    <source>
        <dbReference type="ARBA" id="ARBA00022448"/>
    </source>
</evidence>
<organism evidence="15 16">
    <name type="scientific">Terribacillus halophilus</name>
    <dbReference type="NCBI Taxonomy" id="361279"/>
    <lineage>
        <taxon>Bacteria</taxon>
        <taxon>Bacillati</taxon>
        <taxon>Bacillota</taxon>
        <taxon>Bacilli</taxon>
        <taxon>Bacillales</taxon>
        <taxon>Bacillaceae</taxon>
        <taxon>Terribacillus</taxon>
    </lineage>
</organism>
<dbReference type="NCBIfam" id="TIGR03592">
    <property type="entry name" value="yidC_oxa1_cterm"/>
    <property type="match status" value="1"/>
</dbReference>
<evidence type="ECO:0000256" key="9">
    <source>
        <dbReference type="ARBA" id="ARBA00023139"/>
    </source>
</evidence>
<dbReference type="STRING" id="361279.SAMN05421663_106127"/>
<keyword evidence="16" id="KW-1185">Reference proteome</keyword>
<feature type="domain" description="Membrane insertase YidC/Oxa/ALB C-terminal" evidence="14">
    <location>
        <begin position="65"/>
        <end position="251"/>
    </location>
</feature>
<dbReference type="HAMAP" id="MF_01811">
    <property type="entry name" value="YidC_type2"/>
    <property type="match status" value="1"/>
</dbReference>
<evidence type="ECO:0000256" key="6">
    <source>
        <dbReference type="ARBA" id="ARBA00022927"/>
    </source>
</evidence>
<feature type="transmembrane region" description="Helical" evidence="12">
    <location>
        <begin position="214"/>
        <end position="230"/>
    </location>
</feature>
<dbReference type="EMBL" id="FMZB01000006">
    <property type="protein sequence ID" value="SDD05947.1"/>
    <property type="molecule type" value="Genomic_DNA"/>
</dbReference>
<sequence>MQRTSVSTFFKKYGIILSSIGLLAVLAGCQGTSGGTSGEGWFNHYFISPFSYLIKLIASYFHDDYGISIILITLAVRLILMPLMLMQLKKGYETQEKMKLFKPELDALQAKYKNKTDAESRQKQQQEMMELYRTHGMNPFSAMGCLPLLIQMPFLIGFYSAIRNTPDIATHDFLWFNLGTPDIALTVIAMAVYWLQYRVSQIGVDPARRQQARMIGIISPLMIGFISFSSPAVLPLYWAVGGLFVICQTLLAKFLFQRKK</sequence>
<dbReference type="AlphaFoldDB" id="A0A1G6RPR7"/>
<dbReference type="PROSITE" id="PS51257">
    <property type="entry name" value="PROKAR_LIPOPROTEIN"/>
    <property type="match status" value="1"/>
</dbReference>
<keyword evidence="3 12" id="KW-1003">Cell membrane</keyword>
<feature type="signal peptide" evidence="13">
    <location>
        <begin position="1"/>
        <end position="27"/>
    </location>
</feature>
<feature type="transmembrane region" description="Helical" evidence="12">
    <location>
        <begin position="65"/>
        <end position="88"/>
    </location>
</feature>
<dbReference type="InterPro" id="IPR047196">
    <property type="entry name" value="YidC_ALB_C"/>
</dbReference>
<dbReference type="InterPro" id="IPR023060">
    <property type="entry name" value="YidC/YidC1/YidC2_Firmicutes"/>
</dbReference>
<feature type="transmembrane region" description="Helical" evidence="12">
    <location>
        <begin position="174"/>
        <end position="194"/>
    </location>
</feature>
<name>A0A1G6RPR7_9BACI</name>
<keyword evidence="10 12" id="KW-0143">Chaperone</keyword>
<dbReference type="Proteomes" id="UP000198666">
    <property type="component" value="Unassembled WGS sequence"/>
</dbReference>
<dbReference type="Pfam" id="PF02096">
    <property type="entry name" value="60KD_IMP"/>
    <property type="match status" value="1"/>
</dbReference>
<evidence type="ECO:0000256" key="5">
    <source>
        <dbReference type="ARBA" id="ARBA00022729"/>
    </source>
</evidence>
<dbReference type="PANTHER" id="PTHR12428:SF65">
    <property type="entry name" value="CYTOCHROME C OXIDASE ASSEMBLY PROTEIN COX18, MITOCHONDRIAL"/>
    <property type="match status" value="1"/>
</dbReference>
<evidence type="ECO:0000259" key="14">
    <source>
        <dbReference type="Pfam" id="PF02096"/>
    </source>
</evidence>
<dbReference type="GO" id="GO:0051205">
    <property type="term" value="P:protein insertion into membrane"/>
    <property type="evidence" value="ECO:0007669"/>
    <property type="project" value="TreeGrafter"/>
</dbReference>
<feature type="transmembrane region" description="Helical" evidence="12">
    <location>
        <begin position="236"/>
        <end position="256"/>
    </location>
</feature>